<protein>
    <recommendedName>
        <fullName evidence="1">BBC1/AIM3 cysteine proteinase-fold domain-containing protein</fullName>
    </recommendedName>
</protein>
<organism evidence="2 3">
    <name type="scientific">Babjeviella inositovora NRRL Y-12698</name>
    <dbReference type="NCBI Taxonomy" id="984486"/>
    <lineage>
        <taxon>Eukaryota</taxon>
        <taxon>Fungi</taxon>
        <taxon>Dikarya</taxon>
        <taxon>Ascomycota</taxon>
        <taxon>Saccharomycotina</taxon>
        <taxon>Pichiomycetes</taxon>
        <taxon>Serinales incertae sedis</taxon>
        <taxon>Babjeviella</taxon>
    </lineage>
</organism>
<feature type="domain" description="BBC1/AIM3 cysteine proteinase-fold" evidence="1">
    <location>
        <begin position="111"/>
        <end position="272"/>
    </location>
</feature>
<accession>A0A1E3QW59</accession>
<dbReference type="InterPro" id="IPR057402">
    <property type="entry name" value="AIM3_BBC1_C"/>
</dbReference>
<reference evidence="3" key="1">
    <citation type="submission" date="2016-05" db="EMBL/GenBank/DDBJ databases">
        <title>Comparative genomics of biotechnologically important yeasts.</title>
        <authorList>
            <consortium name="DOE Joint Genome Institute"/>
            <person name="Riley R."/>
            <person name="Haridas S."/>
            <person name="Wolfe K.H."/>
            <person name="Lopes M.R."/>
            <person name="Hittinger C.T."/>
            <person name="Goker M."/>
            <person name="Salamov A."/>
            <person name="Wisecaver J."/>
            <person name="Long T.M."/>
            <person name="Aerts A.L."/>
            <person name="Barry K."/>
            <person name="Choi C."/>
            <person name="Clum A."/>
            <person name="Coughlan A.Y."/>
            <person name="Deshpande S."/>
            <person name="Douglass A.P."/>
            <person name="Hanson S.J."/>
            <person name="Klenk H.-P."/>
            <person name="Labutti K."/>
            <person name="Lapidus A."/>
            <person name="Lindquist E."/>
            <person name="Lipzen A."/>
            <person name="Meier-Kolthoff J.P."/>
            <person name="Ohm R.A."/>
            <person name="Otillar R.P."/>
            <person name="Pangilinan J."/>
            <person name="Peng Y."/>
            <person name="Rokas A."/>
            <person name="Rosa C.A."/>
            <person name="Scheuner C."/>
            <person name="Sibirny A.A."/>
            <person name="Slot J.C."/>
            <person name="Stielow J.B."/>
            <person name="Sun H."/>
            <person name="Kurtzman C.P."/>
            <person name="Blackwell M."/>
            <person name="Grigoriev I.V."/>
            <person name="Jeffries T.W."/>
        </authorList>
    </citation>
    <scope>NUCLEOTIDE SEQUENCE [LARGE SCALE GENOMIC DNA]</scope>
    <source>
        <strain evidence="3">NRRL Y-12698</strain>
    </source>
</reference>
<dbReference type="RefSeq" id="XP_018987226.1">
    <property type="nucleotide sequence ID" value="XM_019131623.1"/>
</dbReference>
<evidence type="ECO:0000313" key="3">
    <source>
        <dbReference type="Proteomes" id="UP000094336"/>
    </source>
</evidence>
<sequence length="272" mass="30243">MDTRSLLSERSFDIGGLLRSNTTIQSSTVEIHFDPRSQWWLTNGYPPELVPSIGKDVFVEVDTHEVTKRGSRRVILKDYHFLYSDYSQLVVEIIYDQADPHGSVVCKQTYKPAAPVRMDLLMLAPSAFGFKIAEAAHLCLGKHLHKELLGHVTSPFRTAIVPAIGNKVFGVTILSIGGSSTSQIAEVKPGDILGIRKGKFANAKLVGKALELGFGEIPAMCVVLEYDEMKKKFKVAMQDSHGAVKKESFRVSDMKSGRMRVFRVVAREYVGW</sequence>
<dbReference type="AlphaFoldDB" id="A0A1E3QW59"/>
<dbReference type="EMBL" id="KV454427">
    <property type="protein sequence ID" value="ODQ81898.1"/>
    <property type="molecule type" value="Genomic_DNA"/>
</dbReference>
<name>A0A1E3QW59_9ASCO</name>
<evidence type="ECO:0000313" key="2">
    <source>
        <dbReference type="EMBL" id="ODQ81898.1"/>
    </source>
</evidence>
<dbReference type="OrthoDB" id="207120at2759"/>
<dbReference type="Proteomes" id="UP000094336">
    <property type="component" value="Unassembled WGS sequence"/>
</dbReference>
<dbReference type="STRING" id="984486.A0A1E3QW59"/>
<keyword evidence="3" id="KW-1185">Reference proteome</keyword>
<evidence type="ECO:0000259" key="1">
    <source>
        <dbReference type="Pfam" id="PF25459"/>
    </source>
</evidence>
<gene>
    <name evidence="2" type="ORF">BABINDRAFT_33193</name>
</gene>
<dbReference type="GeneID" id="30149476"/>
<dbReference type="Pfam" id="PF25459">
    <property type="entry name" value="AIM3_BBC1_C"/>
    <property type="match status" value="1"/>
</dbReference>
<proteinExistence type="predicted"/>